<dbReference type="InterPro" id="IPR057954">
    <property type="entry name" value="SET_TTL12"/>
</dbReference>
<dbReference type="InterPro" id="IPR004344">
    <property type="entry name" value="TTL/TTLL_fam"/>
</dbReference>
<dbReference type="OrthoDB" id="60477at2759"/>
<dbReference type="Gene3D" id="3.30.470.20">
    <property type="entry name" value="ATP-grasp fold, B domain"/>
    <property type="match status" value="1"/>
</dbReference>
<protein>
    <recommendedName>
        <fullName evidence="2">Tubulin--tyrosine ligase-like protein 12 SET-like domain-containing protein</fullName>
    </recommendedName>
</protein>
<feature type="region of interest" description="Disordered" evidence="1">
    <location>
        <begin position="1"/>
        <end position="20"/>
    </location>
</feature>
<sequence>MVLNRVELESSDEQNEEEEDFEAVDSVWQVNVDCEKLVRNASNSIFLFDHAWTFELSSLRSSLIALPSLRLRMAELMDIDQSEVDETTILDRICERVWKFCRYYKVSLQGQGGQLRHDPEVQRWYVLDEVGCRISHSDKPNARIVPFFYTPRGVCYSLLWPLRDLQRDEAITVDYIEHVKDPHLRQFYLIPWQPEDFSVLPIEHCFILSETFFQSHRVQETLPCFSGASTDPVVPTQAYPLLVYSDMALVRQHLTDPRFRLVDSPENAKLLWLYDHFKDFKSLSLDPRNQLINQFPGEQVITVKDLLAAIASLWASTQNEHVNGDLPLEKKLTCDWYPVTFNLVHELPSFVAYFQRQQQRLKQPDSVQTLPPCTSASCCRRQTVANDGDATEKAYNVWILKPWNLGRGMGICITDNLDQIIRMCDTNPLIASRYVTNPVLFYRDDIQANVKFDVRYVVLLRSVQPLRLYVYNVFWLRFANKPFCLDNFGDYSTHFTVMNYREDDPLKQIHHDEFVGLFNEQYPNTSWSEIQVRIFSTLADLFTAASTYPEPRGIVPCLHSRAMYAVDLMLEWRSQSTLSPNDSPHHSGHCHRMRPVVCEVNYSPDCERACRYHPDFFNHVFGCLFLDDPTDRCNVTRLV</sequence>
<dbReference type="PANTHER" id="PTHR46088">
    <property type="entry name" value="TUBULIN--TYROSINE LIGASE-LIKE PROTEIN 12"/>
    <property type="match status" value="1"/>
</dbReference>
<dbReference type="InterPro" id="IPR027749">
    <property type="entry name" value="TTLL12"/>
</dbReference>
<dbReference type="GO" id="GO:0005737">
    <property type="term" value="C:cytoplasm"/>
    <property type="evidence" value="ECO:0007669"/>
    <property type="project" value="TreeGrafter"/>
</dbReference>
<dbReference type="AlphaFoldDB" id="A0A8S9YH95"/>
<reference evidence="3" key="1">
    <citation type="submission" date="2019-07" db="EMBL/GenBank/DDBJ databases">
        <title>Annotation for the trematode Paragonimus miyazaki's.</title>
        <authorList>
            <person name="Choi Y.-J."/>
        </authorList>
    </citation>
    <scope>NUCLEOTIDE SEQUENCE</scope>
    <source>
        <strain evidence="3">Japan</strain>
    </source>
</reference>
<evidence type="ECO:0000259" key="2">
    <source>
        <dbReference type="Pfam" id="PF25556"/>
    </source>
</evidence>
<dbReference type="Pfam" id="PF25556">
    <property type="entry name" value="SET_TTL"/>
    <property type="match status" value="1"/>
</dbReference>
<dbReference type="Proteomes" id="UP000822476">
    <property type="component" value="Unassembled WGS sequence"/>
</dbReference>
<organism evidence="3 4">
    <name type="scientific">Paragonimus skrjabini miyazakii</name>
    <dbReference type="NCBI Taxonomy" id="59628"/>
    <lineage>
        <taxon>Eukaryota</taxon>
        <taxon>Metazoa</taxon>
        <taxon>Spiralia</taxon>
        <taxon>Lophotrochozoa</taxon>
        <taxon>Platyhelminthes</taxon>
        <taxon>Trematoda</taxon>
        <taxon>Digenea</taxon>
        <taxon>Plagiorchiida</taxon>
        <taxon>Troglotremata</taxon>
        <taxon>Troglotrematidae</taxon>
        <taxon>Paragonimus</taxon>
    </lineage>
</organism>
<dbReference type="EMBL" id="JTDE01008906">
    <property type="protein sequence ID" value="KAF7234691.1"/>
    <property type="molecule type" value="Genomic_DNA"/>
</dbReference>
<evidence type="ECO:0000313" key="3">
    <source>
        <dbReference type="EMBL" id="KAF7234691.1"/>
    </source>
</evidence>
<feature type="domain" description="Tubulin--tyrosine ligase-like protein 12 SET-like" evidence="2">
    <location>
        <begin position="35"/>
        <end position="196"/>
    </location>
</feature>
<gene>
    <name evidence="3" type="ORF">EG68_08019</name>
</gene>
<dbReference type="PROSITE" id="PS51221">
    <property type="entry name" value="TTL"/>
    <property type="match status" value="1"/>
</dbReference>
<dbReference type="PANTHER" id="PTHR46088:SF1">
    <property type="entry name" value="TUBULIN--TYROSINE LIGASE-LIKE PROTEIN 12"/>
    <property type="match status" value="1"/>
</dbReference>
<dbReference type="Pfam" id="PF03133">
    <property type="entry name" value="TTL"/>
    <property type="match status" value="1"/>
</dbReference>
<proteinExistence type="predicted"/>
<keyword evidence="4" id="KW-1185">Reference proteome</keyword>
<evidence type="ECO:0000256" key="1">
    <source>
        <dbReference type="SAM" id="MobiDB-lite"/>
    </source>
</evidence>
<name>A0A8S9YH95_9TREM</name>
<comment type="caution">
    <text evidence="3">The sequence shown here is derived from an EMBL/GenBank/DDBJ whole genome shotgun (WGS) entry which is preliminary data.</text>
</comment>
<feature type="compositionally biased region" description="Acidic residues" evidence="1">
    <location>
        <begin position="9"/>
        <end position="20"/>
    </location>
</feature>
<dbReference type="SUPFAM" id="SSF82199">
    <property type="entry name" value="SET domain"/>
    <property type="match status" value="1"/>
</dbReference>
<dbReference type="InterPro" id="IPR046341">
    <property type="entry name" value="SET_dom_sf"/>
</dbReference>
<evidence type="ECO:0000313" key="4">
    <source>
        <dbReference type="Proteomes" id="UP000822476"/>
    </source>
</evidence>
<accession>A0A8S9YH95</accession>
<dbReference type="CDD" id="cd08161">
    <property type="entry name" value="SET"/>
    <property type="match status" value="1"/>
</dbReference>